<dbReference type="HOGENOM" id="CLU_014802_0_0_1"/>
<feature type="region of interest" description="Disordered" evidence="2">
    <location>
        <begin position="476"/>
        <end position="495"/>
    </location>
</feature>
<accession>C7YWT6</accession>
<dbReference type="GeneID" id="9666561"/>
<dbReference type="eggNOG" id="ENOG502SKK7">
    <property type="taxonomic scope" value="Eukaryota"/>
</dbReference>
<proteinExistence type="predicted"/>
<evidence type="ECO:0000313" key="4">
    <source>
        <dbReference type="EMBL" id="EEU43717.1"/>
    </source>
</evidence>
<protein>
    <recommendedName>
        <fullName evidence="3">Zn(2)-C6 fungal-type domain-containing protein</fullName>
    </recommendedName>
</protein>
<dbReference type="Gene3D" id="4.10.240.10">
    <property type="entry name" value="Zn(2)-C6 fungal-type DNA-binding domain"/>
    <property type="match status" value="1"/>
</dbReference>
<dbReference type="VEuPathDB" id="FungiDB:NECHADRAFT_45265"/>
<dbReference type="RefSeq" id="XP_003049430.1">
    <property type="nucleotide sequence ID" value="XM_003049384.1"/>
</dbReference>
<dbReference type="SUPFAM" id="SSF57701">
    <property type="entry name" value="Zn2/Cys6 DNA-binding domain"/>
    <property type="match status" value="1"/>
</dbReference>
<dbReference type="KEGG" id="nhe:NECHADRAFT_45265"/>
<dbReference type="AlphaFoldDB" id="C7YWT6"/>
<dbReference type="Proteomes" id="UP000005206">
    <property type="component" value="Chromosome 7"/>
</dbReference>
<evidence type="ECO:0000256" key="1">
    <source>
        <dbReference type="ARBA" id="ARBA00023242"/>
    </source>
</evidence>
<keyword evidence="5" id="KW-1185">Reference proteome</keyword>
<dbReference type="PANTHER" id="PTHR47431:SF5">
    <property type="entry name" value="ZN(II)2CYS6 TRANSCRIPTION FACTOR (EUROFUNG)"/>
    <property type="match status" value="1"/>
</dbReference>
<evidence type="ECO:0000259" key="3">
    <source>
        <dbReference type="PROSITE" id="PS50048"/>
    </source>
</evidence>
<dbReference type="SMART" id="SM00066">
    <property type="entry name" value="GAL4"/>
    <property type="match status" value="1"/>
</dbReference>
<name>C7YWT6_FUSV7</name>
<dbReference type="GO" id="GO:0008270">
    <property type="term" value="F:zinc ion binding"/>
    <property type="evidence" value="ECO:0007669"/>
    <property type="project" value="InterPro"/>
</dbReference>
<dbReference type="PROSITE" id="PS00463">
    <property type="entry name" value="ZN2_CY6_FUNGAL_1"/>
    <property type="match status" value="1"/>
</dbReference>
<dbReference type="OMA" id="KMCNRAG"/>
<dbReference type="EMBL" id="GG698902">
    <property type="protein sequence ID" value="EEU43717.1"/>
    <property type="molecule type" value="Genomic_DNA"/>
</dbReference>
<reference evidence="4 5" key="1">
    <citation type="journal article" date="2009" name="PLoS Genet.">
        <title>The genome of Nectria haematococca: contribution of supernumerary chromosomes to gene expansion.</title>
        <authorList>
            <person name="Coleman J.J."/>
            <person name="Rounsley S.D."/>
            <person name="Rodriguez-Carres M."/>
            <person name="Kuo A."/>
            <person name="Wasmann C.C."/>
            <person name="Grimwood J."/>
            <person name="Schmutz J."/>
            <person name="Taga M."/>
            <person name="White G.J."/>
            <person name="Zhou S."/>
            <person name="Schwartz D.C."/>
            <person name="Freitag M."/>
            <person name="Ma L.J."/>
            <person name="Danchin E.G."/>
            <person name="Henrissat B."/>
            <person name="Coutinho P.M."/>
            <person name="Nelson D.R."/>
            <person name="Straney D."/>
            <person name="Napoli C.A."/>
            <person name="Barker B.M."/>
            <person name="Gribskov M."/>
            <person name="Rep M."/>
            <person name="Kroken S."/>
            <person name="Molnar I."/>
            <person name="Rensing C."/>
            <person name="Kennell J.C."/>
            <person name="Zamora J."/>
            <person name="Farman M.L."/>
            <person name="Selker E.U."/>
            <person name="Salamov A."/>
            <person name="Shapiro H."/>
            <person name="Pangilinan J."/>
            <person name="Lindquist E."/>
            <person name="Lamers C."/>
            <person name="Grigoriev I.V."/>
            <person name="Geiser D.M."/>
            <person name="Covert S.F."/>
            <person name="Temporini E."/>
            <person name="Vanetten H.D."/>
        </authorList>
    </citation>
    <scope>NUCLEOTIDE SEQUENCE [LARGE SCALE GENOMIC DNA]</scope>
    <source>
        <strain evidence="5">ATCC MYA-4622 / CBS 123669 / FGSC 9596 / NRRL 45880 / 77-13-4</strain>
    </source>
</reference>
<dbReference type="InParanoid" id="C7YWT6"/>
<dbReference type="PROSITE" id="PS50048">
    <property type="entry name" value="ZN2_CY6_FUNGAL_2"/>
    <property type="match status" value="1"/>
</dbReference>
<dbReference type="STRING" id="660122.C7YWT6"/>
<keyword evidence="1" id="KW-0539">Nucleus</keyword>
<dbReference type="GO" id="GO:0000981">
    <property type="term" value="F:DNA-binding transcription factor activity, RNA polymerase II-specific"/>
    <property type="evidence" value="ECO:0007669"/>
    <property type="project" value="InterPro"/>
</dbReference>
<organism evidence="4 5">
    <name type="scientific">Fusarium vanettenii (strain ATCC MYA-4622 / CBS 123669 / FGSC 9596 / NRRL 45880 / 77-13-4)</name>
    <name type="common">Fusarium solani subsp. pisi</name>
    <dbReference type="NCBI Taxonomy" id="660122"/>
    <lineage>
        <taxon>Eukaryota</taxon>
        <taxon>Fungi</taxon>
        <taxon>Dikarya</taxon>
        <taxon>Ascomycota</taxon>
        <taxon>Pezizomycotina</taxon>
        <taxon>Sordariomycetes</taxon>
        <taxon>Hypocreomycetidae</taxon>
        <taxon>Hypocreales</taxon>
        <taxon>Nectriaceae</taxon>
        <taxon>Fusarium</taxon>
        <taxon>Fusarium solani species complex</taxon>
        <taxon>Fusarium vanettenii</taxon>
    </lineage>
</organism>
<dbReference type="PANTHER" id="PTHR47431">
    <property type="entry name" value="ZN(II)2CYS6 TRANSCRIPTION FACTOR (EUROFUNG)-RELATED"/>
    <property type="match status" value="1"/>
</dbReference>
<dbReference type="Pfam" id="PF00172">
    <property type="entry name" value="Zn_clus"/>
    <property type="match status" value="1"/>
</dbReference>
<dbReference type="InterPro" id="IPR036864">
    <property type="entry name" value="Zn2-C6_fun-type_DNA-bd_sf"/>
</dbReference>
<feature type="domain" description="Zn(2)-C6 fungal-type" evidence="3">
    <location>
        <begin position="8"/>
        <end position="37"/>
    </location>
</feature>
<dbReference type="OrthoDB" id="2123952at2759"/>
<dbReference type="CDD" id="cd12148">
    <property type="entry name" value="fungal_TF_MHR"/>
    <property type="match status" value="1"/>
</dbReference>
<evidence type="ECO:0000256" key="2">
    <source>
        <dbReference type="SAM" id="MobiDB-lite"/>
    </source>
</evidence>
<gene>
    <name evidence="4" type="ORF">NECHADRAFT_45265</name>
</gene>
<dbReference type="InterPro" id="IPR001138">
    <property type="entry name" value="Zn2Cys6_DnaBD"/>
</dbReference>
<evidence type="ECO:0000313" key="5">
    <source>
        <dbReference type="Proteomes" id="UP000005206"/>
    </source>
</evidence>
<sequence length="629" mass="68888">MPGPIKLACLSCRASRTRCDGLQPCVSCSNRGRDCVYQPSRRGGARVRKKNRAWEQTLEHKQTTRDSPQHGELSNSSRRYDLTKLVTDVCGFSEDADVIFDALFSQSILGGGEIPFESPPDLPPQIDPLVRTYPDGGAILDAYYIFIHPYFPILPPPKMTPRDQPIPRYQNNMDGSGGDSEPSTSVSLAISAMLALIPCIEDPHPSSQESVLFRRDYAQYLAQCALECIEIESEIPESSVDPAKALLQTPRCDSREPFHPEVPLELESIIALDILSAYEYAQRGNLKKMESRAGQALMAAMSLSLHLRDDDREPNEAKRRVWWMTYICVSQAAIVGNIEPSILAVFIPTFATEYPVLKSDAEAFSFLIQAQQAMLATTQFSTELSKAVKFNGDMDRIHERMRELDCHLESLIKVAGSWVLQPTMTATVDLTEGVVSRSLRCMTRIKLNSARIKLHRYSAFESKLFDEAEDALSASESSSATAAESPSPGDTSSLTSLTSLTKVATYSSESDPSGSDGFSSHQSAKICLRAALNMAQAFEDLPYPNLPGQQASPTAWPRMMPSLACCAVQCAFVLTTIGNLTRSKYSGDAQTASIAGRLLGRLQVSLLSISTVLENYATAFEALGGMSGK</sequence>
<dbReference type="CDD" id="cd00067">
    <property type="entry name" value="GAL4"/>
    <property type="match status" value="1"/>
</dbReference>